<name>G4TZ59_SERID</name>
<feature type="compositionally biased region" description="Basic residues" evidence="1">
    <location>
        <begin position="165"/>
        <end position="184"/>
    </location>
</feature>
<organism evidence="2 3">
    <name type="scientific">Serendipita indica (strain DSM 11827)</name>
    <name type="common">Root endophyte fungus</name>
    <name type="synonym">Piriformospora indica</name>
    <dbReference type="NCBI Taxonomy" id="1109443"/>
    <lineage>
        <taxon>Eukaryota</taxon>
        <taxon>Fungi</taxon>
        <taxon>Dikarya</taxon>
        <taxon>Basidiomycota</taxon>
        <taxon>Agaricomycotina</taxon>
        <taxon>Agaricomycetes</taxon>
        <taxon>Sebacinales</taxon>
        <taxon>Serendipitaceae</taxon>
        <taxon>Serendipita</taxon>
    </lineage>
</organism>
<protein>
    <submittedName>
        <fullName evidence="2">Uncharacterized protein</fullName>
    </submittedName>
</protein>
<gene>
    <name evidence="2" type="ORF">PIIN_10593</name>
</gene>
<proteinExistence type="predicted"/>
<dbReference type="EMBL" id="CAFZ01000860">
    <property type="protein sequence ID" value="CCA76602.1"/>
    <property type="molecule type" value="Genomic_DNA"/>
</dbReference>
<evidence type="ECO:0000313" key="2">
    <source>
        <dbReference type="EMBL" id="CCA76602.1"/>
    </source>
</evidence>
<dbReference type="HOGENOM" id="CLU_1310561_0_0_1"/>
<feature type="region of interest" description="Disordered" evidence="1">
    <location>
        <begin position="160"/>
        <end position="188"/>
    </location>
</feature>
<accession>G4TZ59</accession>
<reference evidence="2 3" key="1">
    <citation type="journal article" date="2011" name="PLoS Pathog.">
        <title>Endophytic Life Strategies Decoded by Genome and Transcriptome Analyses of the Mutualistic Root Symbiont Piriformospora indica.</title>
        <authorList>
            <person name="Zuccaro A."/>
            <person name="Lahrmann U."/>
            <person name="Guldener U."/>
            <person name="Langen G."/>
            <person name="Pfiffi S."/>
            <person name="Biedenkopf D."/>
            <person name="Wong P."/>
            <person name="Samans B."/>
            <person name="Grimm C."/>
            <person name="Basiewicz M."/>
            <person name="Murat C."/>
            <person name="Martin F."/>
            <person name="Kogel K.H."/>
        </authorList>
    </citation>
    <scope>NUCLEOTIDE SEQUENCE [LARGE SCALE GENOMIC DNA]</scope>
    <source>
        <strain evidence="2 3">DSM 11827</strain>
    </source>
</reference>
<evidence type="ECO:0000313" key="3">
    <source>
        <dbReference type="Proteomes" id="UP000007148"/>
    </source>
</evidence>
<dbReference type="InParanoid" id="G4TZ59"/>
<evidence type="ECO:0000256" key="1">
    <source>
        <dbReference type="SAM" id="MobiDB-lite"/>
    </source>
</evidence>
<comment type="caution">
    <text evidence="2">The sequence shown here is derived from an EMBL/GenBank/DDBJ whole genome shotgun (WGS) entry which is preliminary data.</text>
</comment>
<dbReference type="AlphaFoldDB" id="G4TZ59"/>
<keyword evidence="3" id="KW-1185">Reference proteome</keyword>
<sequence length="210" mass="24530">MAESYHKTALFICLLPDIPCLTLKVLQRTNYDYRTTVDSIQWLKRNTPSLGVLRKALEHGQHDINKVISHYKELMSFFSPHSWSSDDLLYVNDFNIRQSSGQEPSPFDLLDVNDWNIGQAVALLRRLRQRVTQTRHLGKILKQLKAVGWDESHLGSLLDQEDRDRRRRHRPRSYSPAGRHRYNRHSMPNPVPVATGWRSYLSGLYSYFLG</sequence>
<dbReference type="Proteomes" id="UP000007148">
    <property type="component" value="Unassembled WGS sequence"/>
</dbReference>